<sequence length="370" mass="41880">MGAFGFFVILLSTFGLPGLAVVIDFIGFLRTGNRVVNRNLMRIVEVLSLGVLPLMYAGFGSLNDCCGDSAVFSPDHQLSVAVVMVFCLTAYFYSAYRVRIATPVVEIMTNAFLFIGIVLNVVIAFHTEEFWMALAGNVPIILLALLMLVKNHRLFIEQSQELKSNTKNKFERIAWQILTLQPFLKYPIILILCLPILTILVLILLLAGQKPDSLVRAFTDTYKHGFSEWDYKCANVECGGHYLCSVAAKGHKKVVKPQRFGVRHGGLIICNRQLLVSNAFEELLQEKAPRAHKLISGQYNKVGNFIHRYYGVFNIKVVSDVIYFLMKPLEWLFLLTLYTLDRNPENRIAKQYLSISDRQQINNLSNCTTK</sequence>
<proteinExistence type="predicted"/>
<dbReference type="RefSeq" id="WP_282332953.1">
    <property type="nucleotide sequence ID" value="NZ_JASBRG010000002.1"/>
</dbReference>
<feature type="transmembrane region" description="Helical" evidence="1">
    <location>
        <begin position="186"/>
        <end position="207"/>
    </location>
</feature>
<evidence type="ECO:0000256" key="1">
    <source>
        <dbReference type="SAM" id="Phobius"/>
    </source>
</evidence>
<accession>A0ABT6R8E0</accession>
<evidence type="ECO:0000313" key="5">
    <source>
        <dbReference type="Proteomes" id="UP001226434"/>
    </source>
</evidence>
<feature type="domain" description="DUF6688" evidence="2">
    <location>
        <begin position="6"/>
        <end position="228"/>
    </location>
</feature>
<name>A0ABT6R8E0_9BACT</name>
<keyword evidence="1" id="KW-0472">Membrane</keyword>
<dbReference type="InterPro" id="IPR056491">
    <property type="entry name" value="DUF6688_C"/>
</dbReference>
<gene>
    <name evidence="4" type="ORF">QJ048_03555</name>
</gene>
<feature type="transmembrane region" description="Helical" evidence="1">
    <location>
        <begin position="6"/>
        <end position="28"/>
    </location>
</feature>
<dbReference type="InterPro" id="IPR046510">
    <property type="entry name" value="DUF6688_N"/>
</dbReference>
<dbReference type="Pfam" id="PF23543">
    <property type="entry name" value="DUF6688_C"/>
    <property type="match status" value="1"/>
</dbReference>
<comment type="caution">
    <text evidence="4">The sequence shown here is derived from an EMBL/GenBank/DDBJ whole genome shotgun (WGS) entry which is preliminary data.</text>
</comment>
<dbReference type="Proteomes" id="UP001226434">
    <property type="component" value="Unassembled WGS sequence"/>
</dbReference>
<feature type="domain" description="DUF6688" evidence="3">
    <location>
        <begin position="240"/>
        <end position="353"/>
    </location>
</feature>
<dbReference type="EMBL" id="JASBRG010000002">
    <property type="protein sequence ID" value="MDI3318830.1"/>
    <property type="molecule type" value="Genomic_DNA"/>
</dbReference>
<feature type="transmembrane region" description="Helical" evidence="1">
    <location>
        <begin position="40"/>
        <end position="58"/>
    </location>
</feature>
<feature type="transmembrane region" description="Helical" evidence="1">
    <location>
        <begin position="131"/>
        <end position="149"/>
    </location>
</feature>
<dbReference type="Pfam" id="PF20394">
    <property type="entry name" value="DUF6688"/>
    <property type="match status" value="1"/>
</dbReference>
<keyword evidence="1" id="KW-1133">Transmembrane helix</keyword>
<feature type="transmembrane region" description="Helical" evidence="1">
    <location>
        <begin position="78"/>
        <end position="95"/>
    </location>
</feature>
<evidence type="ECO:0000259" key="2">
    <source>
        <dbReference type="Pfam" id="PF20394"/>
    </source>
</evidence>
<keyword evidence="5" id="KW-1185">Reference proteome</keyword>
<protein>
    <submittedName>
        <fullName evidence="4">Uncharacterized protein</fullName>
    </submittedName>
</protein>
<organism evidence="4 5">
    <name type="scientific">Pinibacter soli</name>
    <dbReference type="NCBI Taxonomy" id="3044211"/>
    <lineage>
        <taxon>Bacteria</taxon>
        <taxon>Pseudomonadati</taxon>
        <taxon>Bacteroidota</taxon>
        <taxon>Chitinophagia</taxon>
        <taxon>Chitinophagales</taxon>
        <taxon>Chitinophagaceae</taxon>
        <taxon>Pinibacter</taxon>
    </lineage>
</organism>
<evidence type="ECO:0000313" key="4">
    <source>
        <dbReference type="EMBL" id="MDI3318830.1"/>
    </source>
</evidence>
<keyword evidence="1" id="KW-0812">Transmembrane</keyword>
<feature type="transmembrane region" description="Helical" evidence="1">
    <location>
        <begin position="107"/>
        <end position="125"/>
    </location>
</feature>
<reference evidence="4 5" key="1">
    <citation type="submission" date="2023-05" db="EMBL/GenBank/DDBJ databases">
        <title>Genome sequence of Pinibacter sp. MAH-24.</title>
        <authorList>
            <person name="Huq M.A."/>
        </authorList>
    </citation>
    <scope>NUCLEOTIDE SEQUENCE [LARGE SCALE GENOMIC DNA]</scope>
    <source>
        <strain evidence="4 5">MAH-24</strain>
    </source>
</reference>
<evidence type="ECO:0000259" key="3">
    <source>
        <dbReference type="Pfam" id="PF23543"/>
    </source>
</evidence>